<reference evidence="1 2" key="1">
    <citation type="journal article" date="2011" name="Genome Biol. Evol.">
        <title>Comparative whole genome sequence analysis of the carcinogenic bacterial model pathogen Helicobacter felis.</title>
        <authorList>
            <person name="Arnold I.C."/>
            <person name="Zigova Z."/>
            <person name="Holden M."/>
            <person name="Lawley T.D."/>
            <person name="Rad R."/>
            <person name="Dougan G."/>
            <person name="Falkow S."/>
            <person name="Bentley S.D."/>
            <person name="Muller A."/>
        </authorList>
    </citation>
    <scope>NUCLEOTIDE SEQUENCE [LARGE SCALE GENOMIC DNA]</scope>
    <source>
        <strain evidence="2">ATCC 49179 / CCUG 28539 / NCTC 12436 / CS1</strain>
    </source>
</reference>
<organism evidence="1 2">
    <name type="scientific">Helicobacter felis (strain ATCC 49179 / CCUG 28539 / NCTC 12436 / CS1)</name>
    <dbReference type="NCBI Taxonomy" id="936155"/>
    <lineage>
        <taxon>Bacteria</taxon>
        <taxon>Pseudomonadati</taxon>
        <taxon>Campylobacterota</taxon>
        <taxon>Epsilonproteobacteria</taxon>
        <taxon>Campylobacterales</taxon>
        <taxon>Helicobacteraceae</taxon>
        <taxon>Helicobacter</taxon>
    </lineage>
</organism>
<keyword evidence="2" id="KW-1185">Reference proteome</keyword>
<proteinExistence type="predicted"/>
<dbReference type="KEGG" id="hfe:HFELIS_15740"/>
<gene>
    <name evidence="1" type="ordered locus">Hfelis_15740</name>
</gene>
<accession>E7ABA0</accession>
<dbReference type="GeneID" id="43500490"/>
<dbReference type="AlphaFoldDB" id="E7ABA0"/>
<protein>
    <submittedName>
        <fullName evidence="1">Uncharacterized protein</fullName>
    </submittedName>
</protein>
<evidence type="ECO:0000313" key="2">
    <source>
        <dbReference type="Proteomes" id="UP000007934"/>
    </source>
</evidence>
<evidence type="ECO:0000313" key="1">
    <source>
        <dbReference type="EMBL" id="CBY83658.1"/>
    </source>
</evidence>
<dbReference type="EMBL" id="FQ670179">
    <property type="protein sequence ID" value="CBY83658.1"/>
    <property type="molecule type" value="Genomic_DNA"/>
</dbReference>
<sequence length="50" mass="5699">MEVLKETKTPVSIYDIYSRARALNKVQVLDAMFKDVPKQTYIPVWQIGGG</sequence>
<dbReference type="STRING" id="936155.HFELIS_15740"/>
<dbReference type="RefSeq" id="WP_013470019.1">
    <property type="nucleotide sequence ID" value="NC_014810.2"/>
</dbReference>
<dbReference type="HOGENOM" id="CLU_3118519_0_0_7"/>
<dbReference type="Proteomes" id="UP000007934">
    <property type="component" value="Chromosome"/>
</dbReference>
<dbReference type="OrthoDB" id="5289528at2"/>
<name>E7ABA0_HELFC</name>